<dbReference type="STRING" id="320778.ABT57_02485"/>
<feature type="transmembrane region" description="Helical" evidence="8">
    <location>
        <begin position="139"/>
        <end position="160"/>
    </location>
</feature>
<dbReference type="Proteomes" id="UP000035909">
    <property type="component" value="Unassembled WGS sequence"/>
</dbReference>
<evidence type="ECO:0000313" key="9">
    <source>
        <dbReference type="EMBL" id="KLV11613.1"/>
    </source>
</evidence>
<dbReference type="RefSeq" id="WP_047883572.1">
    <property type="nucleotide sequence ID" value="NZ_LDOU01000002.1"/>
</dbReference>
<comment type="caution">
    <text evidence="9">The sequence shown here is derived from an EMBL/GenBank/DDBJ whole genome shotgun (WGS) entry which is preliminary data.</text>
</comment>
<keyword evidence="4 8" id="KW-1003">Cell membrane</keyword>
<keyword evidence="5 8" id="KW-0812">Transmembrane</keyword>
<reference evidence="9 10" key="1">
    <citation type="submission" date="2015-05" db="EMBL/GenBank/DDBJ databases">
        <title>Photobacterium galathea sp. nov.</title>
        <authorList>
            <person name="Machado H."/>
            <person name="Gram L."/>
        </authorList>
    </citation>
    <scope>NUCLEOTIDE SEQUENCE [LARGE SCALE GENOMIC DNA]</scope>
    <source>
        <strain evidence="9 10">DSM 22954</strain>
    </source>
</reference>
<accession>A0A0J1HJ13</accession>
<sequence>MSIETLFTLLAIIMVGTYFQTVTGFGMGIIVVGASSALGLTTVAVIAAVVSLITLVNCAVALPGVARQTDWRVVFSVVLGVLPGIAAGVWLLDMLSDSATNLLQGLLGSMIVYSAVNFFMRPEPGQRQSGRSSFVVSGFGSGLAGGLFGMAGPPLIYQFYRQPFDIKTIRNLLLISFAFTSSIRSVFIAVQGKLDTEILILAGIAIPVVTLSTYLARQFPPPLSAEAMRRMVFGILMLIGLYLLVIAFSSWA</sequence>
<feature type="transmembrane region" description="Helical" evidence="8">
    <location>
        <begin position="172"/>
        <end position="192"/>
    </location>
</feature>
<name>A0A0J1HJ13_9GAMM</name>
<feature type="transmembrane region" description="Helical" evidence="8">
    <location>
        <begin position="43"/>
        <end position="65"/>
    </location>
</feature>
<dbReference type="InterPro" id="IPR052017">
    <property type="entry name" value="TSUP"/>
</dbReference>
<keyword evidence="7 8" id="KW-0472">Membrane</keyword>
<gene>
    <name evidence="9" type="ORF">ABT57_02485</name>
</gene>
<evidence type="ECO:0000313" key="10">
    <source>
        <dbReference type="Proteomes" id="UP000035909"/>
    </source>
</evidence>
<organism evidence="9 10">
    <name type="scientific">Photobacterium ganghwense</name>
    <dbReference type="NCBI Taxonomy" id="320778"/>
    <lineage>
        <taxon>Bacteria</taxon>
        <taxon>Pseudomonadati</taxon>
        <taxon>Pseudomonadota</taxon>
        <taxon>Gammaproteobacteria</taxon>
        <taxon>Vibrionales</taxon>
        <taxon>Vibrionaceae</taxon>
        <taxon>Photobacterium</taxon>
    </lineage>
</organism>
<dbReference type="Pfam" id="PF01925">
    <property type="entry name" value="TauE"/>
    <property type="match status" value="1"/>
</dbReference>
<dbReference type="EMBL" id="LDOU01000002">
    <property type="protein sequence ID" value="KLV11613.1"/>
    <property type="molecule type" value="Genomic_DNA"/>
</dbReference>
<comment type="subcellular location">
    <subcellularLocation>
        <location evidence="1 8">Cell membrane</location>
        <topology evidence="1 8">Multi-pass membrane protein</topology>
    </subcellularLocation>
</comment>
<dbReference type="PANTHER" id="PTHR30269">
    <property type="entry name" value="TRANSMEMBRANE PROTEIN YFCA"/>
    <property type="match status" value="1"/>
</dbReference>
<keyword evidence="6 8" id="KW-1133">Transmembrane helix</keyword>
<feature type="transmembrane region" description="Helical" evidence="8">
    <location>
        <begin position="99"/>
        <end position="119"/>
    </location>
</feature>
<dbReference type="InterPro" id="IPR002781">
    <property type="entry name" value="TM_pro_TauE-like"/>
</dbReference>
<evidence type="ECO:0000256" key="5">
    <source>
        <dbReference type="ARBA" id="ARBA00022692"/>
    </source>
</evidence>
<keyword evidence="3" id="KW-0813">Transport</keyword>
<keyword evidence="10" id="KW-1185">Reference proteome</keyword>
<dbReference type="AlphaFoldDB" id="A0A0J1HJ13"/>
<evidence type="ECO:0000256" key="6">
    <source>
        <dbReference type="ARBA" id="ARBA00022989"/>
    </source>
</evidence>
<protein>
    <recommendedName>
        <fullName evidence="8">Probable membrane transporter protein</fullName>
    </recommendedName>
</protein>
<evidence type="ECO:0000256" key="7">
    <source>
        <dbReference type="ARBA" id="ARBA00023136"/>
    </source>
</evidence>
<feature type="transmembrane region" description="Helical" evidence="8">
    <location>
        <begin position="71"/>
        <end position="92"/>
    </location>
</feature>
<evidence type="ECO:0000256" key="4">
    <source>
        <dbReference type="ARBA" id="ARBA00022475"/>
    </source>
</evidence>
<feature type="transmembrane region" description="Helical" evidence="8">
    <location>
        <begin position="198"/>
        <end position="219"/>
    </location>
</feature>
<feature type="transmembrane region" description="Helical" evidence="8">
    <location>
        <begin position="231"/>
        <end position="251"/>
    </location>
</feature>
<evidence type="ECO:0000256" key="1">
    <source>
        <dbReference type="ARBA" id="ARBA00004651"/>
    </source>
</evidence>
<dbReference type="PATRIC" id="fig|320778.3.peg.534"/>
<evidence type="ECO:0000256" key="8">
    <source>
        <dbReference type="RuleBase" id="RU363041"/>
    </source>
</evidence>
<dbReference type="OrthoDB" id="7029178at2"/>
<comment type="similarity">
    <text evidence="2 8">Belongs to the 4-toluene sulfonate uptake permease (TSUP) (TC 2.A.102) family.</text>
</comment>
<dbReference type="GO" id="GO:0005886">
    <property type="term" value="C:plasma membrane"/>
    <property type="evidence" value="ECO:0007669"/>
    <property type="project" value="UniProtKB-SubCell"/>
</dbReference>
<feature type="transmembrane region" description="Helical" evidence="8">
    <location>
        <begin position="6"/>
        <end position="31"/>
    </location>
</feature>
<dbReference type="PANTHER" id="PTHR30269:SF37">
    <property type="entry name" value="MEMBRANE TRANSPORTER PROTEIN"/>
    <property type="match status" value="1"/>
</dbReference>
<proteinExistence type="inferred from homology"/>
<evidence type="ECO:0000256" key="2">
    <source>
        <dbReference type="ARBA" id="ARBA00009142"/>
    </source>
</evidence>
<evidence type="ECO:0000256" key="3">
    <source>
        <dbReference type="ARBA" id="ARBA00022448"/>
    </source>
</evidence>